<keyword evidence="1" id="KW-0175">Coiled coil</keyword>
<dbReference type="Gramene" id="Pp3c2_28760V3.2">
    <property type="protein sequence ID" value="Pp3c2_28760V3.2"/>
    <property type="gene ID" value="Pp3c2_28760"/>
</dbReference>
<reference evidence="4 6" key="1">
    <citation type="journal article" date="2008" name="Science">
        <title>The Physcomitrella genome reveals evolutionary insights into the conquest of land by plants.</title>
        <authorList>
            <person name="Rensing S."/>
            <person name="Lang D."/>
            <person name="Zimmer A."/>
            <person name="Terry A."/>
            <person name="Salamov A."/>
            <person name="Shapiro H."/>
            <person name="Nishiyama T."/>
            <person name="Perroud P.-F."/>
            <person name="Lindquist E."/>
            <person name="Kamisugi Y."/>
            <person name="Tanahashi T."/>
            <person name="Sakakibara K."/>
            <person name="Fujita T."/>
            <person name="Oishi K."/>
            <person name="Shin-I T."/>
            <person name="Kuroki Y."/>
            <person name="Toyoda A."/>
            <person name="Suzuki Y."/>
            <person name="Hashimoto A."/>
            <person name="Yamaguchi K."/>
            <person name="Sugano A."/>
            <person name="Kohara Y."/>
            <person name="Fujiyama A."/>
            <person name="Anterola A."/>
            <person name="Aoki S."/>
            <person name="Ashton N."/>
            <person name="Barbazuk W.B."/>
            <person name="Barker E."/>
            <person name="Bennetzen J."/>
            <person name="Bezanilla M."/>
            <person name="Blankenship R."/>
            <person name="Cho S.H."/>
            <person name="Dutcher S."/>
            <person name="Estelle M."/>
            <person name="Fawcett J.A."/>
            <person name="Gundlach H."/>
            <person name="Hanada K."/>
            <person name="Heyl A."/>
            <person name="Hicks K.A."/>
            <person name="Hugh J."/>
            <person name="Lohr M."/>
            <person name="Mayer K."/>
            <person name="Melkozernov A."/>
            <person name="Murata T."/>
            <person name="Nelson D."/>
            <person name="Pils B."/>
            <person name="Prigge M."/>
            <person name="Reiss B."/>
            <person name="Renner T."/>
            <person name="Rombauts S."/>
            <person name="Rushton P."/>
            <person name="Sanderfoot A."/>
            <person name="Schween G."/>
            <person name="Shiu S.-H."/>
            <person name="Stueber K."/>
            <person name="Theodoulou F.L."/>
            <person name="Tu H."/>
            <person name="Van de Peer Y."/>
            <person name="Verrier P.J."/>
            <person name="Waters E."/>
            <person name="Wood A."/>
            <person name="Yang L."/>
            <person name="Cove D."/>
            <person name="Cuming A."/>
            <person name="Hasebe M."/>
            <person name="Lucas S."/>
            <person name="Mishler D.B."/>
            <person name="Reski R."/>
            <person name="Grigoriev I."/>
            <person name="Quatrano R.S."/>
            <person name="Boore J.L."/>
        </authorList>
    </citation>
    <scope>NUCLEOTIDE SEQUENCE [LARGE SCALE GENOMIC DNA]</scope>
    <source>
        <strain evidence="5 6">cv. Gransden 2004</strain>
    </source>
</reference>
<dbReference type="EnsemblPlants" id="Pp3c2_28760V3.3">
    <property type="protein sequence ID" value="Pp3c2_28760V3.3"/>
    <property type="gene ID" value="Pp3c2_28760"/>
</dbReference>
<accession>A0A2K1L3D8</accession>
<protein>
    <recommendedName>
        <fullName evidence="3">G protein gamma domain-containing protein</fullName>
    </recommendedName>
</protein>
<reference evidence="4 6" key="2">
    <citation type="journal article" date="2018" name="Plant J.">
        <title>The Physcomitrella patens chromosome-scale assembly reveals moss genome structure and evolution.</title>
        <authorList>
            <person name="Lang D."/>
            <person name="Ullrich K.K."/>
            <person name="Murat F."/>
            <person name="Fuchs J."/>
            <person name="Jenkins J."/>
            <person name="Haas F.B."/>
            <person name="Piednoel M."/>
            <person name="Gundlach H."/>
            <person name="Van Bel M."/>
            <person name="Meyberg R."/>
            <person name="Vives C."/>
            <person name="Morata J."/>
            <person name="Symeonidi A."/>
            <person name="Hiss M."/>
            <person name="Muchero W."/>
            <person name="Kamisugi Y."/>
            <person name="Saleh O."/>
            <person name="Blanc G."/>
            <person name="Decker E.L."/>
            <person name="van Gessel N."/>
            <person name="Grimwood J."/>
            <person name="Hayes R.D."/>
            <person name="Graham S.W."/>
            <person name="Gunter L.E."/>
            <person name="McDaniel S.F."/>
            <person name="Hoernstein S.N.W."/>
            <person name="Larsson A."/>
            <person name="Li F.W."/>
            <person name="Perroud P.F."/>
            <person name="Phillips J."/>
            <person name="Ranjan P."/>
            <person name="Rokshar D.S."/>
            <person name="Rothfels C.J."/>
            <person name="Schneider L."/>
            <person name="Shu S."/>
            <person name="Stevenson D.W."/>
            <person name="Thummler F."/>
            <person name="Tillich M."/>
            <person name="Villarreal Aguilar J.C."/>
            <person name="Widiez T."/>
            <person name="Wong G.K."/>
            <person name="Wymore A."/>
            <person name="Zhang Y."/>
            <person name="Zimmer A.D."/>
            <person name="Quatrano R.S."/>
            <person name="Mayer K.F.X."/>
            <person name="Goodstein D."/>
            <person name="Casacuberta J.M."/>
            <person name="Vandepoele K."/>
            <person name="Reski R."/>
            <person name="Cuming A.C."/>
            <person name="Tuskan G.A."/>
            <person name="Maumus F."/>
            <person name="Salse J."/>
            <person name="Schmutz J."/>
            <person name="Rensing S.A."/>
        </authorList>
    </citation>
    <scope>NUCLEOTIDE SEQUENCE [LARGE SCALE GENOMIC DNA]</scope>
    <source>
        <strain evidence="5 6">cv. Gransden 2004</strain>
    </source>
</reference>
<evidence type="ECO:0000256" key="1">
    <source>
        <dbReference type="SAM" id="Coils"/>
    </source>
</evidence>
<dbReference type="EMBL" id="ABEU02000002">
    <property type="protein sequence ID" value="PNR60544.1"/>
    <property type="molecule type" value="Genomic_DNA"/>
</dbReference>
<dbReference type="Gramene" id="Pp3c2_28760V3.3">
    <property type="protein sequence ID" value="Pp3c2_28760V3.3"/>
    <property type="gene ID" value="Pp3c2_28760"/>
</dbReference>
<dbReference type="GeneID" id="112276045"/>
<evidence type="ECO:0000256" key="2">
    <source>
        <dbReference type="SAM" id="MobiDB-lite"/>
    </source>
</evidence>
<gene>
    <name evidence="5" type="primary">LOC112276045</name>
    <name evidence="4" type="ORF">PHYPA_003337</name>
</gene>
<dbReference type="Proteomes" id="UP000006727">
    <property type="component" value="Chromosome 2"/>
</dbReference>
<evidence type="ECO:0000313" key="6">
    <source>
        <dbReference type="Proteomes" id="UP000006727"/>
    </source>
</evidence>
<evidence type="ECO:0000313" key="4">
    <source>
        <dbReference type="EMBL" id="PNR60544.1"/>
    </source>
</evidence>
<dbReference type="GO" id="GO:0007186">
    <property type="term" value="P:G protein-coupled receptor signaling pathway"/>
    <property type="evidence" value="ECO:0007669"/>
    <property type="project" value="InterPro"/>
</dbReference>
<evidence type="ECO:0000259" key="3">
    <source>
        <dbReference type="SMART" id="SM01224"/>
    </source>
</evidence>
<dbReference type="EnsemblPlants" id="Pp3c2_28760V3.2">
    <property type="protein sequence ID" value="Pp3c2_28760V3.2"/>
    <property type="gene ID" value="Pp3c2_28760"/>
</dbReference>
<dbReference type="Pfam" id="PF00631">
    <property type="entry name" value="G-gamma"/>
    <property type="match status" value="1"/>
</dbReference>
<feature type="coiled-coil region" evidence="1">
    <location>
        <begin position="59"/>
        <end position="86"/>
    </location>
</feature>
<dbReference type="OMA" id="QSWPYER"/>
<dbReference type="InterPro" id="IPR015898">
    <property type="entry name" value="G-protein_gamma-like_dom"/>
</dbReference>
<dbReference type="RefSeq" id="XP_024362774.1">
    <property type="nucleotide sequence ID" value="XM_024507006.2"/>
</dbReference>
<feature type="domain" description="G protein gamma" evidence="3">
    <location>
        <begin position="63"/>
        <end position="134"/>
    </location>
</feature>
<feature type="compositionally biased region" description="Polar residues" evidence="2">
    <location>
        <begin position="1"/>
        <end position="11"/>
    </location>
</feature>
<feature type="compositionally biased region" description="Low complexity" evidence="2">
    <location>
        <begin position="12"/>
        <end position="26"/>
    </location>
</feature>
<sequence length="135" mass="14941">MYSAGSQQSNYRSNVGASSSSKSRGSITRPNPTPPMTPLRQEAIPSLLFHRPSISAPSIRGRSRDLHQLNTEIQLLQEELNSLDDTPPASKACKDLVAFVESRPDPFIPSSDGIGPQSWPYERPVKASRCCWKFK</sequence>
<dbReference type="InterPro" id="IPR055305">
    <property type="entry name" value="GG3-like"/>
</dbReference>
<dbReference type="EnsemblPlants" id="Pp3c2_28760V3.1">
    <property type="protein sequence ID" value="Pp3c2_28760V3.1"/>
    <property type="gene ID" value="Pp3c2_28760"/>
</dbReference>
<dbReference type="PANTHER" id="PTHR32378">
    <property type="entry name" value="GUANINE NUCLEOTIDE-BINDING PROTEIN SUBUNIT GAMMA 3"/>
    <property type="match status" value="1"/>
</dbReference>
<organism evidence="4">
    <name type="scientific">Physcomitrium patens</name>
    <name type="common">Spreading-leaved earth moss</name>
    <name type="synonym">Physcomitrella patens</name>
    <dbReference type="NCBI Taxonomy" id="3218"/>
    <lineage>
        <taxon>Eukaryota</taxon>
        <taxon>Viridiplantae</taxon>
        <taxon>Streptophyta</taxon>
        <taxon>Embryophyta</taxon>
        <taxon>Bryophyta</taxon>
        <taxon>Bryophytina</taxon>
        <taxon>Bryopsida</taxon>
        <taxon>Funariidae</taxon>
        <taxon>Funariales</taxon>
        <taxon>Funariaceae</taxon>
        <taxon>Physcomitrium</taxon>
    </lineage>
</organism>
<dbReference type="PANTHER" id="PTHR32378:SF10">
    <property type="entry name" value="GUANINE NUCLEOTIDE-BINDING PROTEIN SUBUNIT GAMMA 3"/>
    <property type="match status" value="1"/>
</dbReference>
<dbReference type="OrthoDB" id="1934467at2759"/>
<feature type="region of interest" description="Disordered" evidence="2">
    <location>
        <begin position="1"/>
        <end position="44"/>
    </location>
</feature>
<dbReference type="PaxDb" id="3218-PP1S22_182V6.1"/>
<dbReference type="Gramene" id="Pp3c2_28760V3.1">
    <property type="protein sequence ID" value="Pp3c2_28760V3.1"/>
    <property type="gene ID" value="Pp3c2_28760"/>
</dbReference>
<evidence type="ECO:0000313" key="5">
    <source>
        <dbReference type="EnsemblPlants" id="Pp3c2_28760V3.1"/>
    </source>
</evidence>
<keyword evidence="6" id="KW-1185">Reference proteome</keyword>
<dbReference type="SMART" id="SM01224">
    <property type="entry name" value="G_gamma"/>
    <property type="match status" value="1"/>
</dbReference>
<name>A0A2K1L3D8_PHYPA</name>
<reference evidence="5" key="3">
    <citation type="submission" date="2020-12" db="UniProtKB">
        <authorList>
            <consortium name="EnsemblPlants"/>
        </authorList>
    </citation>
    <scope>IDENTIFICATION</scope>
</reference>
<dbReference type="AlphaFoldDB" id="A0A2K1L3D8"/>
<proteinExistence type="predicted"/>